<dbReference type="AlphaFoldDB" id="A0A4Y6UQ07"/>
<proteinExistence type="inferred from homology"/>
<name>A0A4Y6UQ07_SACBS</name>
<dbReference type="InterPro" id="IPR001972">
    <property type="entry name" value="Stomatin_HflK_fam"/>
</dbReference>
<comment type="similarity">
    <text evidence="1">Belongs to the band 7/mec-2 family.</text>
</comment>
<dbReference type="InterPro" id="IPR043202">
    <property type="entry name" value="Band-7_stomatin-like"/>
</dbReference>
<dbReference type="Gene3D" id="3.30.479.30">
    <property type="entry name" value="Band 7 domain"/>
    <property type="match status" value="1"/>
</dbReference>
<dbReference type="GO" id="GO:0005886">
    <property type="term" value="C:plasma membrane"/>
    <property type="evidence" value="ECO:0007669"/>
    <property type="project" value="InterPro"/>
</dbReference>
<dbReference type="RefSeq" id="WP_141446102.1">
    <property type="nucleotide sequence ID" value="NZ_CP041217.1"/>
</dbReference>
<keyword evidence="5" id="KW-1185">Reference proteome</keyword>
<gene>
    <name evidence="4" type="ORF">FFV09_01835</name>
</gene>
<evidence type="ECO:0000313" key="4">
    <source>
        <dbReference type="EMBL" id="QDH19713.1"/>
    </source>
</evidence>
<feature type="domain" description="Band 7" evidence="3">
    <location>
        <begin position="48"/>
        <end position="357"/>
    </location>
</feature>
<dbReference type="PANTHER" id="PTHR10264:SF83">
    <property type="entry name" value="BLL5629 PROTEIN"/>
    <property type="match status" value="1"/>
</dbReference>
<dbReference type="OrthoDB" id="5501731at2"/>
<dbReference type="KEGG" id="saca:FFV09_01835"/>
<feature type="compositionally biased region" description="Polar residues" evidence="2">
    <location>
        <begin position="1"/>
        <end position="10"/>
    </location>
</feature>
<protein>
    <submittedName>
        <fullName evidence="4">Slipin family protein</fullName>
    </submittedName>
</protein>
<evidence type="ECO:0000259" key="3">
    <source>
        <dbReference type="SMART" id="SM00244"/>
    </source>
</evidence>
<sequence length="445" mass="50004">MNSNSNQSNIHAPHGRKIPGMPGPNVRPGEAKKESVFLPGVLELGAGLRTVEVQDGERALLFEHTRYVRLLMPGRHRFWSWTDHTRKVVFKSLAEPFEYRPSDSGAAGRINANGVPDMDVRLYAADSELMRQLSTVEVGDGEYALHLENGRFKNLLSTGRYAYWNESREHTFSRVDLRTPEIGPEIGRAILEKIGPSAVQTVEVGSHETGLLYFDNKLQRQLAPGRSFFWNGSASVTVKKFDLRRQQLDMTGQEILTEDKVSLRLNFVCQYRIVDPLQAAEIKNFEDQVYVQLQLLLREYVGTLKLDDLLRMKQEIGEFVLGRLKASGADYGVEFLAAGLKDVILPGEIRAILNTVLLAEKKAQANMITRREETASTRSLLNTAKLMDENATLYRLKELEFVEKICEKIGTISLSGGSSLLEQMNGVLGLRQGEERRNVGEPSIE</sequence>
<dbReference type="InterPro" id="IPR036013">
    <property type="entry name" value="Band_7/SPFH_dom_sf"/>
</dbReference>
<dbReference type="Pfam" id="PF01145">
    <property type="entry name" value="Band_7"/>
    <property type="match status" value="1"/>
</dbReference>
<evidence type="ECO:0000256" key="2">
    <source>
        <dbReference type="SAM" id="MobiDB-lite"/>
    </source>
</evidence>
<reference evidence="4 5" key="1">
    <citation type="submission" date="2019-06" db="EMBL/GenBank/DDBJ databases">
        <title>Saccharibacillus brassicae sp. nov., an endophytic bacterium isolated from Chinese cabbage seeds (Brassica pekinensis).</title>
        <authorList>
            <person name="Jiang L."/>
            <person name="Lee J."/>
            <person name="Kim S.W."/>
        </authorList>
    </citation>
    <scope>NUCLEOTIDE SEQUENCE [LARGE SCALE GENOMIC DNA]</scope>
    <source>
        <strain evidence="5">KCTC 43072 / ATSA2</strain>
    </source>
</reference>
<feature type="region of interest" description="Disordered" evidence="2">
    <location>
        <begin position="1"/>
        <end position="31"/>
    </location>
</feature>
<dbReference type="PANTHER" id="PTHR10264">
    <property type="entry name" value="BAND 7 PROTEIN-RELATED"/>
    <property type="match status" value="1"/>
</dbReference>
<dbReference type="InterPro" id="IPR001107">
    <property type="entry name" value="Band_7"/>
</dbReference>
<dbReference type="SMART" id="SM00244">
    <property type="entry name" value="PHB"/>
    <property type="match status" value="1"/>
</dbReference>
<evidence type="ECO:0000256" key="1">
    <source>
        <dbReference type="ARBA" id="ARBA00008164"/>
    </source>
</evidence>
<dbReference type="CDD" id="cd13438">
    <property type="entry name" value="SPFH_eoslipins_u2"/>
    <property type="match status" value="1"/>
</dbReference>
<dbReference type="Proteomes" id="UP000316968">
    <property type="component" value="Chromosome"/>
</dbReference>
<dbReference type="SUPFAM" id="SSF117892">
    <property type="entry name" value="Band 7/SPFH domain"/>
    <property type="match status" value="1"/>
</dbReference>
<dbReference type="EMBL" id="CP041217">
    <property type="protein sequence ID" value="QDH19713.1"/>
    <property type="molecule type" value="Genomic_DNA"/>
</dbReference>
<organism evidence="4 5">
    <name type="scientific">Saccharibacillus brassicae</name>
    <dbReference type="NCBI Taxonomy" id="2583377"/>
    <lineage>
        <taxon>Bacteria</taxon>
        <taxon>Bacillati</taxon>
        <taxon>Bacillota</taxon>
        <taxon>Bacilli</taxon>
        <taxon>Bacillales</taxon>
        <taxon>Paenibacillaceae</taxon>
        <taxon>Saccharibacillus</taxon>
    </lineage>
</organism>
<accession>A0A4Y6UQ07</accession>
<dbReference type="PRINTS" id="PR00721">
    <property type="entry name" value="STOMATIN"/>
</dbReference>
<evidence type="ECO:0000313" key="5">
    <source>
        <dbReference type="Proteomes" id="UP000316968"/>
    </source>
</evidence>